<accession>A0A1L5PCD7</accession>
<dbReference type="EMBL" id="CP017243">
    <property type="protein sequence ID" value="APO77656.1"/>
    <property type="molecule type" value="Genomic_DNA"/>
</dbReference>
<evidence type="ECO:0000313" key="1">
    <source>
        <dbReference type="EMBL" id="APO77656.1"/>
    </source>
</evidence>
<geneLocation type="plasmid" evidence="2">
    <name>prsp8c3b</name>
</geneLocation>
<sequence>MRMTEAGGGILCAMPRSQRRRTRRCKDTVCDLCSDHQTSLWLSGGKMKDWVMWIRYAALLPQMLRSGALLAPIVGNLTDPVTI</sequence>
<name>A0A1L5PCD7_RHIET</name>
<organism evidence="1 2">
    <name type="scientific">Rhizobium etli 8C-3</name>
    <dbReference type="NCBI Taxonomy" id="538025"/>
    <lineage>
        <taxon>Bacteria</taxon>
        <taxon>Pseudomonadati</taxon>
        <taxon>Pseudomonadota</taxon>
        <taxon>Alphaproteobacteria</taxon>
        <taxon>Hyphomicrobiales</taxon>
        <taxon>Rhizobiaceae</taxon>
        <taxon>Rhizobium/Agrobacterium group</taxon>
        <taxon>Rhizobium</taxon>
    </lineage>
</organism>
<proteinExistence type="predicted"/>
<keyword evidence="1" id="KW-0614">Plasmid</keyword>
<dbReference type="AlphaFoldDB" id="A0A1L5PCD7"/>
<dbReference type="Proteomes" id="UP000185109">
    <property type="component" value="Plasmid pRsp8C3b"/>
</dbReference>
<protein>
    <submittedName>
        <fullName evidence="1">Uncharacterized protein</fullName>
    </submittedName>
</protein>
<reference evidence="1 2" key="1">
    <citation type="submission" date="2016-09" db="EMBL/GenBank/DDBJ databases">
        <title>The complete genome sequences of Rhizobium gallicum, symbiovars gallicum and phaseoli, symbionts associated to common bean (Phaseolus vulgaris).</title>
        <authorList>
            <person name="Bustos P."/>
            <person name="Santamaria R.I."/>
            <person name="Perez-Carrascal O.M."/>
            <person name="Juarez S."/>
            <person name="Lozano L."/>
            <person name="Martinez-Flores I."/>
            <person name="Martinez-Romero E."/>
            <person name="Cevallos M."/>
            <person name="Romero D."/>
            <person name="Davila G."/>
            <person name="Gonzalez V."/>
        </authorList>
    </citation>
    <scope>NUCLEOTIDE SEQUENCE [LARGE SCALE GENOMIC DNA]</scope>
    <source>
        <strain evidence="1 2">8C-3</strain>
        <plasmid evidence="2">Plasmid prsp8c3b</plasmid>
    </source>
</reference>
<evidence type="ECO:0000313" key="2">
    <source>
        <dbReference type="Proteomes" id="UP000185109"/>
    </source>
</evidence>
<gene>
    <name evidence="1" type="ORF">AM571_PB00375</name>
</gene>